<dbReference type="InterPro" id="IPR043129">
    <property type="entry name" value="ATPase_NBD"/>
</dbReference>
<evidence type="ECO:0000313" key="3">
    <source>
        <dbReference type="Proteomes" id="UP000261764"/>
    </source>
</evidence>
<dbReference type="AlphaFoldDB" id="A0A292II29"/>
<dbReference type="PANTHER" id="PTHR18964:SF149">
    <property type="entry name" value="BIFUNCTIONAL UDP-N-ACETYLGLUCOSAMINE 2-EPIMERASE_N-ACETYLMANNOSAMINE KINASE"/>
    <property type="match status" value="1"/>
</dbReference>
<dbReference type="InterPro" id="IPR000600">
    <property type="entry name" value="ROK"/>
</dbReference>
<protein>
    <recommendedName>
        <fullName evidence="4">Glucokinase</fullName>
    </recommendedName>
</protein>
<organism evidence="2 3">
    <name type="scientific">Mycoplasma amphoriforme A39</name>
    <dbReference type="NCBI Taxonomy" id="572419"/>
    <lineage>
        <taxon>Bacteria</taxon>
        <taxon>Bacillati</taxon>
        <taxon>Mycoplasmatota</taxon>
        <taxon>Mollicutes</taxon>
        <taxon>Mycoplasmataceae</taxon>
        <taxon>Mycoplasma</taxon>
    </lineage>
</organism>
<dbReference type="KEGG" id="mamp:MAMA39_04720"/>
<reference evidence="2 3" key="1">
    <citation type="journal article" date="2015" name="Clin. Infect. Dis.">
        <title>Genomic Investigations unmask Mycoplasma amphoriforme, a new respiratory pathogen.</title>
        <authorList>
            <person name="Gillespie S.H."/>
            <person name="Ling C.L."/>
            <person name="Oravcova K."/>
            <person name="Pinheiro M."/>
            <person name="Wells L."/>
            <person name="Bryant J.M."/>
            <person name="McHugh T.D."/>
            <person name="Bebear C."/>
            <person name="Webster D."/>
            <person name="Harris S.R."/>
            <person name="Seth-Smith H.M."/>
            <person name="Thomson N.R."/>
        </authorList>
    </citation>
    <scope>NUCLEOTIDE SEQUENCE [LARGE SCALE GENOMIC DNA]</scope>
    <source>
        <strain evidence="2 3">A39</strain>
    </source>
</reference>
<keyword evidence="3" id="KW-1185">Reference proteome</keyword>
<comment type="similarity">
    <text evidence="1">Belongs to the ROK (NagC/XylR) family.</text>
</comment>
<dbReference type="EMBL" id="HG937516">
    <property type="protein sequence ID" value="CDN40591.1"/>
    <property type="molecule type" value="Genomic_DNA"/>
</dbReference>
<dbReference type="RefSeq" id="WP_343251215.1">
    <property type="nucleotide sequence ID" value="NZ_HG937516.1"/>
</dbReference>
<evidence type="ECO:0000256" key="1">
    <source>
        <dbReference type="ARBA" id="ARBA00006479"/>
    </source>
</evidence>
<dbReference type="CDD" id="cd23763">
    <property type="entry name" value="ASKHA_ATPase_ROK"/>
    <property type="match status" value="1"/>
</dbReference>
<accession>A0A292II29</accession>
<dbReference type="Proteomes" id="UP000261764">
    <property type="component" value="Chromosome I"/>
</dbReference>
<dbReference type="SUPFAM" id="SSF53067">
    <property type="entry name" value="Actin-like ATPase domain"/>
    <property type="match status" value="1"/>
</dbReference>
<proteinExistence type="inferred from homology"/>
<dbReference type="Pfam" id="PF00480">
    <property type="entry name" value="ROK"/>
    <property type="match status" value="1"/>
</dbReference>
<dbReference type="PANTHER" id="PTHR18964">
    <property type="entry name" value="ROK (REPRESSOR, ORF, KINASE) FAMILY"/>
    <property type="match status" value="1"/>
</dbReference>
<evidence type="ECO:0008006" key="4">
    <source>
        <dbReference type="Google" id="ProtNLM"/>
    </source>
</evidence>
<name>A0A292II29_9MOLU</name>
<gene>
    <name evidence="2" type="ORF">MAMA39_04720</name>
</gene>
<sequence length="295" mass="32754">MKIKGTVLDIGGTKTRLAVVINDQVVNRWIYSTNPIDPIATLKPVVEHLQQLDTTALGVCMPGPSDFEKGIVLNTPNLTGGWNNFNVKAYLTNHSHVKKIAFENDANVMALGNHYSYGFNHKDITQFFTVSTGLGAGLIINNQIFTGFNHFAQEVARAPLAFFADKTPLGIGSLEYYASGSWMEKQALKKEMKYSTKTLFENYQTNQVAQEIINNGISTLANAFATAMAFLNPNHFVVGGSVAFHHWWYVQKAFELARTRTVKEQYDVAKLLPDKFGDDSALIGLSYFIKNTVSD</sequence>
<dbReference type="Gene3D" id="3.30.420.40">
    <property type="match status" value="2"/>
</dbReference>
<evidence type="ECO:0000313" key="2">
    <source>
        <dbReference type="EMBL" id="CDN40591.1"/>
    </source>
</evidence>